<reference evidence="3" key="3">
    <citation type="submission" date="2025-04" db="UniProtKB">
        <authorList>
            <consortium name="RefSeq"/>
        </authorList>
    </citation>
    <scope>IDENTIFICATION</scope>
    <source>
        <strain evidence="3">CBS 304.34</strain>
    </source>
</reference>
<proteinExistence type="predicted"/>
<evidence type="ECO:0000313" key="2">
    <source>
        <dbReference type="Proteomes" id="UP000504636"/>
    </source>
</evidence>
<evidence type="ECO:0008006" key="4">
    <source>
        <dbReference type="Google" id="ProtNLM"/>
    </source>
</evidence>
<evidence type="ECO:0000313" key="3">
    <source>
        <dbReference type="RefSeq" id="XP_033579862.1"/>
    </source>
</evidence>
<evidence type="ECO:0000313" key="1">
    <source>
        <dbReference type="EMBL" id="KAF2812898.1"/>
    </source>
</evidence>
<sequence length="496" mass="57226">MGPTRPSSFDNLVSLTKRVFHRSLYFGDDRSESSLALDLGHSYKDREFDALKWGPILTIPDEAALEVALAYRRRLYPELDDTDEKFPIAEPGDITATVKIHAEGFNNRALIIRYSDGWDVCVRIPACGWGPNWSEMHAKNFLSQACTVRYIRENSQMRIPDMLHVNNTLKNAMKAPYMIMTAVDGRDASHVWFEDEGLTPAGLEAKRQHILKTLAEGVSALRHLKFDKMGTLHFPDGFPISLEKRISTPYVGESYNRNFGWLPDKTGTHKHDAITPPYATSQEWLRYRLDQWWKETCAKDKKGASAQKHHEHKGMYMLYAMMFDYFPFAKADPSSPEPFVLAPPDFDWQNTLVADDGTVTAFIDWDRAETLPIYLGWPCYPNFLSADWRVMYEWPAKNVMSPSHLASYREDYARYMKEACGADSDAWRYTPKSHFFSAIEFAIGDGKLMEEVLFKILEYLIPRTRKDEHILRLGTEGYVEAEEEWLRAKFEKLFAC</sequence>
<dbReference type="PANTHER" id="PTHR21310:SF51">
    <property type="entry name" value="AMINOGLYCOSIDE PHOSPHOTRANSFERASE DOMAIN-CONTAINING PROTEIN"/>
    <property type="match status" value="1"/>
</dbReference>
<dbReference type="GeneID" id="54466047"/>
<gene>
    <name evidence="1 3" type="ORF">BDZ99DRAFT_517203</name>
</gene>
<dbReference type="OrthoDB" id="10003767at2759"/>
<name>A0A6A6YWG8_9PEZI</name>
<reference evidence="3" key="2">
    <citation type="submission" date="2020-04" db="EMBL/GenBank/DDBJ databases">
        <authorList>
            <consortium name="NCBI Genome Project"/>
        </authorList>
    </citation>
    <scope>NUCLEOTIDE SEQUENCE</scope>
    <source>
        <strain evidence="3">CBS 304.34</strain>
    </source>
</reference>
<accession>A0A6A6YWG8</accession>
<reference evidence="1 3" key="1">
    <citation type="journal article" date="2020" name="Stud. Mycol.">
        <title>101 Dothideomycetes genomes: a test case for predicting lifestyles and emergence of pathogens.</title>
        <authorList>
            <person name="Haridas S."/>
            <person name="Albert R."/>
            <person name="Binder M."/>
            <person name="Bloem J."/>
            <person name="Labutti K."/>
            <person name="Salamov A."/>
            <person name="Andreopoulos B."/>
            <person name="Baker S."/>
            <person name="Barry K."/>
            <person name="Bills G."/>
            <person name="Bluhm B."/>
            <person name="Cannon C."/>
            <person name="Castanera R."/>
            <person name="Culley D."/>
            <person name="Daum C."/>
            <person name="Ezra D."/>
            <person name="Gonzalez J."/>
            <person name="Henrissat B."/>
            <person name="Kuo A."/>
            <person name="Liang C."/>
            <person name="Lipzen A."/>
            <person name="Lutzoni F."/>
            <person name="Magnuson J."/>
            <person name="Mondo S."/>
            <person name="Nolan M."/>
            <person name="Ohm R."/>
            <person name="Pangilinan J."/>
            <person name="Park H.-J."/>
            <person name="Ramirez L."/>
            <person name="Alfaro M."/>
            <person name="Sun H."/>
            <person name="Tritt A."/>
            <person name="Yoshinaga Y."/>
            <person name="Zwiers L.-H."/>
            <person name="Turgeon B."/>
            <person name="Goodwin S."/>
            <person name="Spatafora J."/>
            <person name="Crous P."/>
            <person name="Grigoriev I."/>
        </authorList>
    </citation>
    <scope>NUCLEOTIDE SEQUENCE</scope>
    <source>
        <strain evidence="1 3">CBS 304.34</strain>
    </source>
</reference>
<protein>
    <recommendedName>
        <fullName evidence="4">Aminoglycoside phosphotransferase domain-containing protein</fullName>
    </recommendedName>
</protein>
<dbReference type="InterPro" id="IPR051678">
    <property type="entry name" value="AGP_Transferase"/>
</dbReference>
<keyword evidence="2" id="KW-1185">Reference proteome</keyword>
<dbReference type="EMBL" id="MU003696">
    <property type="protein sequence ID" value="KAF2812898.1"/>
    <property type="molecule type" value="Genomic_DNA"/>
</dbReference>
<dbReference type="RefSeq" id="XP_033579862.1">
    <property type="nucleotide sequence ID" value="XM_033725154.1"/>
</dbReference>
<dbReference type="Proteomes" id="UP000504636">
    <property type="component" value="Unplaced"/>
</dbReference>
<dbReference type="SUPFAM" id="SSF56112">
    <property type="entry name" value="Protein kinase-like (PK-like)"/>
    <property type="match status" value="1"/>
</dbReference>
<dbReference type="InterPro" id="IPR011009">
    <property type="entry name" value="Kinase-like_dom_sf"/>
</dbReference>
<dbReference type="PANTHER" id="PTHR21310">
    <property type="entry name" value="AMINOGLYCOSIDE PHOSPHOTRANSFERASE-RELATED-RELATED"/>
    <property type="match status" value="1"/>
</dbReference>
<dbReference type="AlphaFoldDB" id="A0A6A6YWG8"/>
<organism evidence="1">
    <name type="scientific">Mytilinidion resinicola</name>
    <dbReference type="NCBI Taxonomy" id="574789"/>
    <lineage>
        <taxon>Eukaryota</taxon>
        <taxon>Fungi</taxon>
        <taxon>Dikarya</taxon>
        <taxon>Ascomycota</taxon>
        <taxon>Pezizomycotina</taxon>
        <taxon>Dothideomycetes</taxon>
        <taxon>Pleosporomycetidae</taxon>
        <taxon>Mytilinidiales</taxon>
        <taxon>Mytilinidiaceae</taxon>
        <taxon>Mytilinidion</taxon>
    </lineage>
</organism>